<accession>A0A8X6HYT6</accession>
<name>A0A8X6HYT6_TRICU</name>
<gene>
    <name evidence="2" type="ORF">TNCT_160961</name>
</gene>
<proteinExistence type="predicted"/>
<evidence type="ECO:0000313" key="3">
    <source>
        <dbReference type="Proteomes" id="UP000887116"/>
    </source>
</evidence>
<evidence type="ECO:0000313" key="2">
    <source>
        <dbReference type="EMBL" id="GFR31055.1"/>
    </source>
</evidence>
<organism evidence="2 3">
    <name type="scientific">Trichonephila clavata</name>
    <name type="common">Joro spider</name>
    <name type="synonym">Nephila clavata</name>
    <dbReference type="NCBI Taxonomy" id="2740835"/>
    <lineage>
        <taxon>Eukaryota</taxon>
        <taxon>Metazoa</taxon>
        <taxon>Ecdysozoa</taxon>
        <taxon>Arthropoda</taxon>
        <taxon>Chelicerata</taxon>
        <taxon>Arachnida</taxon>
        <taxon>Araneae</taxon>
        <taxon>Araneomorphae</taxon>
        <taxon>Entelegynae</taxon>
        <taxon>Araneoidea</taxon>
        <taxon>Nephilidae</taxon>
        <taxon>Trichonephila</taxon>
    </lineage>
</organism>
<protein>
    <submittedName>
        <fullName evidence="2">Uncharacterized protein</fullName>
    </submittedName>
</protein>
<keyword evidence="3" id="KW-1185">Reference proteome</keyword>
<feature type="region of interest" description="Disordered" evidence="1">
    <location>
        <begin position="30"/>
        <end position="52"/>
    </location>
</feature>
<sequence>MVTEEIQRQKEVKASTASVGTQTISFGEVDGFASKNTSRAEETKSNPDFIPENIPDDVKIEVLTSFTRDEFFG</sequence>
<reference evidence="2" key="1">
    <citation type="submission" date="2020-07" db="EMBL/GenBank/DDBJ databases">
        <title>Multicomponent nature underlies the extraordinary mechanical properties of spider dragline silk.</title>
        <authorList>
            <person name="Kono N."/>
            <person name="Nakamura H."/>
            <person name="Mori M."/>
            <person name="Yoshida Y."/>
            <person name="Ohtoshi R."/>
            <person name="Malay A.D."/>
            <person name="Moran D.A.P."/>
            <person name="Tomita M."/>
            <person name="Numata K."/>
            <person name="Arakawa K."/>
        </authorList>
    </citation>
    <scope>NUCLEOTIDE SEQUENCE</scope>
</reference>
<dbReference type="EMBL" id="BMAO01019517">
    <property type="protein sequence ID" value="GFR31055.1"/>
    <property type="molecule type" value="Genomic_DNA"/>
</dbReference>
<dbReference type="AlphaFoldDB" id="A0A8X6HYT6"/>
<comment type="caution">
    <text evidence="2">The sequence shown here is derived from an EMBL/GenBank/DDBJ whole genome shotgun (WGS) entry which is preliminary data.</text>
</comment>
<dbReference type="Proteomes" id="UP000887116">
    <property type="component" value="Unassembled WGS sequence"/>
</dbReference>
<evidence type="ECO:0000256" key="1">
    <source>
        <dbReference type="SAM" id="MobiDB-lite"/>
    </source>
</evidence>